<dbReference type="InterPro" id="IPR021390">
    <property type="entry name" value="DUF3025"/>
</dbReference>
<evidence type="ECO:0008006" key="2">
    <source>
        <dbReference type="Google" id="ProtNLM"/>
    </source>
</evidence>
<proteinExistence type="predicted"/>
<gene>
    <name evidence="1" type="ORF">MNBD_GAMMA18-1042</name>
</gene>
<evidence type="ECO:0000313" key="1">
    <source>
        <dbReference type="EMBL" id="VAW85390.1"/>
    </source>
</evidence>
<dbReference type="EMBL" id="UOFP01000092">
    <property type="protein sequence ID" value="VAW85390.1"/>
    <property type="molecule type" value="Genomic_DNA"/>
</dbReference>
<protein>
    <recommendedName>
        <fullName evidence="2">Transmembrane protein</fullName>
    </recommendedName>
</protein>
<name>A0A3B0Z8R7_9ZZZZ</name>
<organism evidence="1">
    <name type="scientific">hydrothermal vent metagenome</name>
    <dbReference type="NCBI Taxonomy" id="652676"/>
    <lineage>
        <taxon>unclassified sequences</taxon>
        <taxon>metagenomes</taxon>
        <taxon>ecological metagenomes</taxon>
    </lineage>
</organism>
<accession>A0A3B0Z8R7</accession>
<dbReference type="AlphaFoldDB" id="A0A3B0Z8R7"/>
<sequence length="282" mass="32697">MTLQHLPPWRGDFSKNSPLFEPMAPLLAHFSHFSAWPGLDDFQGFLDGWPKPIQTLTGKPLSIVEQAGKPASFEEHYAPRIYTSGEIQTRRENWHDFFQYLTWFMFPETKAQINAIHIPHARERIASGHALGRRTPVENTLSLFDEGGALLVSSDEKLLDMVKNFQWKALFWDNRRLLTERFECITFGHAMYEKGLVPYVGMTANTILLHCPSSFHGQSWEDKWHWLDRQLAVIFAEGKRFQQPRDLQPFPILGMPGWDQANSDEVYYDNQRYFRPGRGGKG</sequence>
<reference evidence="1" key="1">
    <citation type="submission" date="2018-06" db="EMBL/GenBank/DDBJ databases">
        <authorList>
            <person name="Zhirakovskaya E."/>
        </authorList>
    </citation>
    <scope>NUCLEOTIDE SEQUENCE</scope>
</reference>
<dbReference type="Pfam" id="PF11227">
    <property type="entry name" value="DUF3025"/>
    <property type="match status" value="1"/>
</dbReference>